<dbReference type="AlphaFoldDB" id="A0A498R8V2"/>
<evidence type="ECO:0000313" key="2">
    <source>
        <dbReference type="Proteomes" id="UP000277811"/>
    </source>
</evidence>
<gene>
    <name evidence="1" type="ORF">LUCI_1809</name>
</gene>
<sequence>MDDMFLFNLDPNELALVGFLVGFAIAQENLSIEEQFIISSFLALIGQTLSTIATQRVLLKVLQQTDDQDQTKKLLEQIKQLQIEIDQLKGKKND</sequence>
<organism evidence="1 2">
    <name type="scientific">Lucifera butyrica</name>
    <dbReference type="NCBI Taxonomy" id="1351585"/>
    <lineage>
        <taxon>Bacteria</taxon>
        <taxon>Bacillati</taxon>
        <taxon>Bacillota</taxon>
        <taxon>Negativicutes</taxon>
        <taxon>Veillonellales</taxon>
        <taxon>Veillonellaceae</taxon>
        <taxon>Lucifera</taxon>
    </lineage>
</organism>
<reference evidence="1 2" key="1">
    <citation type="submission" date="2018-06" db="EMBL/GenBank/DDBJ databases">
        <authorList>
            <person name="Strepis N."/>
        </authorList>
    </citation>
    <scope>NUCLEOTIDE SEQUENCE [LARGE SCALE GENOMIC DNA]</scope>
    <source>
        <strain evidence="1">LUCI</strain>
    </source>
</reference>
<name>A0A498R8V2_9FIRM</name>
<protein>
    <submittedName>
        <fullName evidence="1">Uncharacterized protein</fullName>
    </submittedName>
</protein>
<dbReference type="Proteomes" id="UP000277811">
    <property type="component" value="Unassembled WGS sequence"/>
</dbReference>
<dbReference type="EMBL" id="UPPP01000065">
    <property type="protein sequence ID" value="VBB06573.1"/>
    <property type="molecule type" value="Genomic_DNA"/>
</dbReference>
<keyword evidence="2" id="KW-1185">Reference proteome</keyword>
<evidence type="ECO:0000313" key="1">
    <source>
        <dbReference type="EMBL" id="VBB06573.1"/>
    </source>
</evidence>
<accession>A0A498R8V2</accession>
<proteinExistence type="predicted"/>
<dbReference type="RefSeq" id="WP_122627516.1">
    <property type="nucleotide sequence ID" value="NZ_UPPP01000065.1"/>
</dbReference>